<evidence type="ECO:0000259" key="3">
    <source>
        <dbReference type="PROSITE" id="PS51186"/>
    </source>
</evidence>
<sequence length="151" mass="16229">MAVEIRQRRDEDLDGCVAALSAVHHGGGGYPTRWPDSPHRWLSPHDAARIWVAVDGSAIVGHIMVRVGEHGGAEISRLFVAPAAQGAGLAKALLAEARAYSDERGLALTLQVTTGQDAAIALYERTGWRRTGTVFGWTTPSGEVYLHQYTA</sequence>
<dbReference type="RefSeq" id="WP_376808828.1">
    <property type="nucleotide sequence ID" value="NZ_JBHTAC010000032.1"/>
</dbReference>
<dbReference type="EMBL" id="JBHTAC010000032">
    <property type="protein sequence ID" value="MFC7245956.1"/>
    <property type="molecule type" value="Genomic_DNA"/>
</dbReference>
<gene>
    <name evidence="4" type="ORF">ACFQO7_26055</name>
</gene>
<keyword evidence="5" id="KW-1185">Reference proteome</keyword>
<dbReference type="Proteomes" id="UP001596392">
    <property type="component" value="Unassembled WGS sequence"/>
</dbReference>
<dbReference type="EC" id="2.3.1.-" evidence="4"/>
<evidence type="ECO:0000313" key="4">
    <source>
        <dbReference type="EMBL" id="MFC7245956.1"/>
    </source>
</evidence>
<dbReference type="GO" id="GO:0016746">
    <property type="term" value="F:acyltransferase activity"/>
    <property type="evidence" value="ECO:0007669"/>
    <property type="project" value="UniProtKB-KW"/>
</dbReference>
<dbReference type="PROSITE" id="PS51186">
    <property type="entry name" value="GNAT"/>
    <property type="match status" value="1"/>
</dbReference>
<proteinExistence type="predicted"/>
<evidence type="ECO:0000313" key="5">
    <source>
        <dbReference type="Proteomes" id="UP001596392"/>
    </source>
</evidence>
<reference evidence="5" key="1">
    <citation type="journal article" date="2019" name="Int. J. Syst. Evol. Microbiol.">
        <title>The Global Catalogue of Microorganisms (GCM) 10K type strain sequencing project: providing services to taxonomists for standard genome sequencing and annotation.</title>
        <authorList>
            <consortium name="The Broad Institute Genomics Platform"/>
            <consortium name="The Broad Institute Genome Sequencing Center for Infectious Disease"/>
            <person name="Wu L."/>
            <person name="Ma J."/>
        </authorList>
    </citation>
    <scope>NUCLEOTIDE SEQUENCE [LARGE SCALE GENOMIC DNA]</scope>
    <source>
        <strain evidence="5">CGMCC 1.9106</strain>
    </source>
</reference>
<dbReference type="Pfam" id="PF00583">
    <property type="entry name" value="Acetyltransf_1"/>
    <property type="match status" value="1"/>
</dbReference>
<evidence type="ECO:0000256" key="1">
    <source>
        <dbReference type="ARBA" id="ARBA00022679"/>
    </source>
</evidence>
<feature type="domain" description="N-acetyltransferase" evidence="3">
    <location>
        <begin position="3"/>
        <end position="151"/>
    </location>
</feature>
<comment type="caution">
    <text evidence="4">The sequence shown here is derived from an EMBL/GenBank/DDBJ whole genome shotgun (WGS) entry which is preliminary data.</text>
</comment>
<evidence type="ECO:0000256" key="2">
    <source>
        <dbReference type="ARBA" id="ARBA00023315"/>
    </source>
</evidence>
<dbReference type="PANTHER" id="PTHR43877:SF2">
    <property type="entry name" value="AMINOALKYLPHOSPHONATE N-ACETYLTRANSFERASE-RELATED"/>
    <property type="match status" value="1"/>
</dbReference>
<name>A0ABW2H135_9ACTN</name>
<keyword evidence="1 4" id="KW-0808">Transferase</keyword>
<accession>A0ABW2H135</accession>
<dbReference type="InterPro" id="IPR000182">
    <property type="entry name" value="GNAT_dom"/>
</dbReference>
<dbReference type="CDD" id="cd04301">
    <property type="entry name" value="NAT_SF"/>
    <property type="match status" value="1"/>
</dbReference>
<dbReference type="SUPFAM" id="SSF55729">
    <property type="entry name" value="Acyl-CoA N-acyltransferases (Nat)"/>
    <property type="match status" value="1"/>
</dbReference>
<dbReference type="Gene3D" id="3.40.630.30">
    <property type="match status" value="1"/>
</dbReference>
<keyword evidence="2 4" id="KW-0012">Acyltransferase</keyword>
<dbReference type="PANTHER" id="PTHR43877">
    <property type="entry name" value="AMINOALKYLPHOSPHONATE N-ACETYLTRANSFERASE-RELATED-RELATED"/>
    <property type="match status" value="1"/>
</dbReference>
<protein>
    <submittedName>
        <fullName evidence="4">GNAT family N-acetyltransferase</fullName>
        <ecNumber evidence="4">2.3.1.-</ecNumber>
    </submittedName>
</protein>
<dbReference type="InterPro" id="IPR016181">
    <property type="entry name" value="Acyl_CoA_acyltransferase"/>
</dbReference>
<dbReference type="InterPro" id="IPR050832">
    <property type="entry name" value="Bact_Acetyltransf"/>
</dbReference>
<organism evidence="4 5">
    <name type="scientific">Catellatospora aurea</name>
    <dbReference type="NCBI Taxonomy" id="1337874"/>
    <lineage>
        <taxon>Bacteria</taxon>
        <taxon>Bacillati</taxon>
        <taxon>Actinomycetota</taxon>
        <taxon>Actinomycetes</taxon>
        <taxon>Micromonosporales</taxon>
        <taxon>Micromonosporaceae</taxon>
        <taxon>Catellatospora</taxon>
    </lineage>
</organism>